<organism evidence="1 2">
    <name type="scientific">Cyclotella atomus</name>
    <dbReference type="NCBI Taxonomy" id="382360"/>
    <lineage>
        <taxon>Eukaryota</taxon>
        <taxon>Sar</taxon>
        <taxon>Stramenopiles</taxon>
        <taxon>Ochrophyta</taxon>
        <taxon>Bacillariophyta</taxon>
        <taxon>Coscinodiscophyceae</taxon>
        <taxon>Thalassiosirophycidae</taxon>
        <taxon>Stephanodiscales</taxon>
        <taxon>Stephanodiscaceae</taxon>
        <taxon>Cyclotella</taxon>
    </lineage>
</organism>
<evidence type="ECO:0000313" key="2">
    <source>
        <dbReference type="Proteomes" id="UP001530400"/>
    </source>
</evidence>
<protein>
    <submittedName>
        <fullName evidence="1">Uncharacterized protein</fullName>
    </submittedName>
</protein>
<evidence type="ECO:0000313" key="1">
    <source>
        <dbReference type="EMBL" id="KAL3766405.1"/>
    </source>
</evidence>
<accession>A0ABD3MQZ1</accession>
<sequence>MADEPNHQQQQQISAMIEKKVNDLILHYATPKEEALQEDVDELTGSLTLYDAACCMVYWKWFSGHLARKARVDVPSCC</sequence>
<reference evidence="1 2" key="1">
    <citation type="submission" date="2024-10" db="EMBL/GenBank/DDBJ databases">
        <title>Updated reference genomes for cyclostephanoid diatoms.</title>
        <authorList>
            <person name="Roberts W.R."/>
            <person name="Alverson A.J."/>
        </authorList>
    </citation>
    <scope>NUCLEOTIDE SEQUENCE [LARGE SCALE GENOMIC DNA]</scope>
    <source>
        <strain evidence="1 2">AJA010-31</strain>
    </source>
</reference>
<dbReference type="Proteomes" id="UP001530400">
    <property type="component" value="Unassembled WGS sequence"/>
</dbReference>
<keyword evidence="2" id="KW-1185">Reference proteome</keyword>
<gene>
    <name evidence="1" type="ORF">ACHAWO_008069</name>
</gene>
<name>A0ABD3MQZ1_9STRA</name>
<comment type="caution">
    <text evidence="1">The sequence shown here is derived from an EMBL/GenBank/DDBJ whole genome shotgun (WGS) entry which is preliminary data.</text>
</comment>
<proteinExistence type="predicted"/>
<dbReference type="AlphaFoldDB" id="A0ABD3MQZ1"/>
<dbReference type="EMBL" id="JALLPJ020001386">
    <property type="protein sequence ID" value="KAL3766405.1"/>
    <property type="molecule type" value="Genomic_DNA"/>
</dbReference>